<accession>C0CV85</accession>
<organism evidence="1 2">
    <name type="scientific">[Clostridium] asparagiforme DSM 15981</name>
    <dbReference type="NCBI Taxonomy" id="518636"/>
    <lineage>
        <taxon>Bacteria</taxon>
        <taxon>Bacillati</taxon>
        <taxon>Bacillota</taxon>
        <taxon>Clostridia</taxon>
        <taxon>Lachnospirales</taxon>
        <taxon>Lachnospiraceae</taxon>
        <taxon>Enterocloster</taxon>
    </lineage>
</organism>
<dbReference type="Proteomes" id="UP000004756">
    <property type="component" value="Unassembled WGS sequence"/>
</dbReference>
<evidence type="ECO:0000313" key="2">
    <source>
        <dbReference type="Proteomes" id="UP000004756"/>
    </source>
</evidence>
<dbReference type="HOGENOM" id="CLU_2823367_0_0_9"/>
<evidence type="ECO:0000313" key="1">
    <source>
        <dbReference type="EMBL" id="EEG57020.1"/>
    </source>
</evidence>
<sequence length="74" mass="8564">MESERGDRVYSAKIYYTSNFRTHAETVDNIISWVCDENGGVTITFGDQKNPMIIKRHKTDIEDVHIFKVNPAIF</sequence>
<comment type="caution">
    <text evidence="1">The sequence shown here is derived from an EMBL/GenBank/DDBJ whole genome shotgun (WGS) entry which is preliminary data.</text>
</comment>
<reference evidence="1 2" key="1">
    <citation type="submission" date="2009-02" db="EMBL/GenBank/DDBJ databases">
        <title>Draft genome sequence of Clostridium asparagiforme (DSM 15981).</title>
        <authorList>
            <person name="Sudarsanam P."/>
            <person name="Ley R."/>
            <person name="Guruge J."/>
            <person name="Turnbaugh P.J."/>
            <person name="Mahowald M."/>
            <person name="Liep D."/>
            <person name="Gordon J."/>
        </authorList>
    </citation>
    <scope>NUCLEOTIDE SEQUENCE [LARGE SCALE GENOMIC DNA]</scope>
    <source>
        <strain evidence="1 2">DSM 15981</strain>
    </source>
</reference>
<proteinExistence type="predicted"/>
<protein>
    <submittedName>
        <fullName evidence="1">Uncharacterized protein</fullName>
    </submittedName>
</protein>
<name>C0CV85_9FIRM</name>
<dbReference type="AlphaFoldDB" id="C0CV85"/>
<dbReference type="EMBL" id="ACCJ01000035">
    <property type="protein sequence ID" value="EEG57020.1"/>
    <property type="molecule type" value="Genomic_DNA"/>
</dbReference>
<keyword evidence="2" id="KW-1185">Reference proteome</keyword>
<gene>
    <name evidence="1" type="ORF">CLOSTASPAR_00886</name>
</gene>